<dbReference type="PANTHER" id="PTHR21240">
    <property type="entry name" value="2-AMINO-3-CARBOXYLMUCONATE-6-SEMIALDEHYDE DECARBOXYLASE"/>
    <property type="match status" value="1"/>
</dbReference>
<organism evidence="3 4">
    <name type="scientific">Natronomicrosphaera hydrolytica</name>
    <dbReference type="NCBI Taxonomy" id="3242702"/>
    <lineage>
        <taxon>Bacteria</taxon>
        <taxon>Pseudomonadati</taxon>
        <taxon>Planctomycetota</taxon>
        <taxon>Phycisphaerae</taxon>
        <taxon>Phycisphaerales</taxon>
        <taxon>Phycisphaeraceae</taxon>
        <taxon>Natronomicrosphaera</taxon>
    </lineage>
</organism>
<dbReference type="Pfam" id="PF04909">
    <property type="entry name" value="Amidohydro_2"/>
    <property type="match status" value="1"/>
</dbReference>
<dbReference type="EMBL" id="JBGUBD010000003">
    <property type="protein sequence ID" value="MFA9477939.1"/>
    <property type="molecule type" value="Genomic_DNA"/>
</dbReference>
<dbReference type="CDD" id="cd01292">
    <property type="entry name" value="metallo-dependent_hydrolases"/>
    <property type="match status" value="1"/>
</dbReference>
<gene>
    <name evidence="3" type="ORF">ACERK3_06465</name>
</gene>
<comment type="caution">
    <text evidence="3">The sequence shown here is derived from an EMBL/GenBank/DDBJ whole genome shotgun (WGS) entry which is preliminary data.</text>
</comment>
<protein>
    <submittedName>
        <fullName evidence="3">Amidohydrolase family protein</fullName>
    </submittedName>
</protein>
<evidence type="ECO:0000313" key="3">
    <source>
        <dbReference type="EMBL" id="MFA9477939.1"/>
    </source>
</evidence>
<reference evidence="3 4" key="1">
    <citation type="submission" date="2024-08" db="EMBL/GenBank/DDBJ databases">
        <title>Whole-genome sequencing of halo(alkali)philic microorganisms from hypersaline lakes.</title>
        <authorList>
            <person name="Sorokin D.Y."/>
            <person name="Merkel A.Y."/>
            <person name="Messina E."/>
            <person name="Yakimov M."/>
        </authorList>
    </citation>
    <scope>NUCLEOTIDE SEQUENCE [LARGE SCALE GENOMIC DNA]</scope>
    <source>
        <strain evidence="3 4">AB-hyl4</strain>
    </source>
</reference>
<proteinExistence type="predicted"/>
<keyword evidence="4" id="KW-1185">Reference proteome</keyword>
<sequence length="280" mass="31461">MIVDCHTHLWLPHELTDELAIEAGLIRGEPLDLSVTPEQHRAATAGVDKAIVFGLRAPLVGFLSENDTVADYVKTDPAKYIGFAAINPAEAGALDELERAVADLGLRGLKMTPIYSGYHPHDERAWPIYARAEKLGLPILFHQGTTFPRKAPLKYAHPEQLEDIALRHPDLKMIIAHMGHPWENEAIALIRKQPNVFADISALYYRPWQFYNMLRLAYEYGATGKLLFGTDYPIATFEDTVAGLREVVRCSREQWQVPELPAELPDEILYRDTLGLLGLD</sequence>
<evidence type="ECO:0000256" key="1">
    <source>
        <dbReference type="ARBA" id="ARBA00023239"/>
    </source>
</evidence>
<dbReference type="RefSeq" id="WP_425344863.1">
    <property type="nucleotide sequence ID" value="NZ_JBGUBD010000003.1"/>
</dbReference>
<dbReference type="InterPro" id="IPR006680">
    <property type="entry name" value="Amidohydro-rel"/>
</dbReference>
<keyword evidence="1" id="KW-0456">Lyase</keyword>
<evidence type="ECO:0000259" key="2">
    <source>
        <dbReference type="Pfam" id="PF04909"/>
    </source>
</evidence>
<accession>A0ABV4U641</accession>
<feature type="domain" description="Amidohydrolase-related" evidence="2">
    <location>
        <begin position="3"/>
        <end position="248"/>
    </location>
</feature>
<dbReference type="InterPro" id="IPR032466">
    <property type="entry name" value="Metal_Hydrolase"/>
</dbReference>
<dbReference type="InterPro" id="IPR032465">
    <property type="entry name" value="ACMSD"/>
</dbReference>
<dbReference type="SUPFAM" id="SSF51556">
    <property type="entry name" value="Metallo-dependent hydrolases"/>
    <property type="match status" value="1"/>
</dbReference>
<dbReference type="Proteomes" id="UP001575105">
    <property type="component" value="Unassembled WGS sequence"/>
</dbReference>
<dbReference type="PANTHER" id="PTHR21240:SF19">
    <property type="entry name" value="CATALYTIC_ HYDROLASE"/>
    <property type="match status" value="1"/>
</dbReference>
<evidence type="ECO:0000313" key="4">
    <source>
        <dbReference type="Proteomes" id="UP001575105"/>
    </source>
</evidence>
<dbReference type="Gene3D" id="3.20.20.140">
    <property type="entry name" value="Metal-dependent hydrolases"/>
    <property type="match status" value="1"/>
</dbReference>
<name>A0ABV4U641_9BACT</name>